<evidence type="ECO:0000313" key="11">
    <source>
        <dbReference type="EMBL" id="KAG2542769.1"/>
    </source>
</evidence>
<accession>A0A8T0N3U9</accession>
<gene>
    <name evidence="11" type="ORF">PVAP13_9NG660700</name>
</gene>
<dbReference type="Pfam" id="PF04535">
    <property type="entry name" value="CASP_dom"/>
    <property type="match status" value="2"/>
</dbReference>
<feature type="transmembrane region" description="Helical" evidence="8">
    <location>
        <begin position="291"/>
        <end position="317"/>
    </location>
</feature>
<feature type="transmembrane region" description="Helical" evidence="8">
    <location>
        <begin position="41"/>
        <end position="60"/>
    </location>
</feature>
<comment type="subunit">
    <text evidence="3 8">Homodimer and heterodimers.</text>
</comment>
<evidence type="ECO:0000256" key="7">
    <source>
        <dbReference type="ARBA" id="ARBA00023136"/>
    </source>
</evidence>
<dbReference type="NCBIfam" id="TIGR01569">
    <property type="entry name" value="A_tha_TIGR01569"/>
    <property type="match status" value="1"/>
</dbReference>
<evidence type="ECO:0000256" key="3">
    <source>
        <dbReference type="ARBA" id="ARBA00011489"/>
    </source>
</evidence>
<evidence type="ECO:0000256" key="9">
    <source>
        <dbReference type="SAM" id="MobiDB-lite"/>
    </source>
</evidence>
<keyword evidence="5 8" id="KW-0812">Transmembrane</keyword>
<comment type="similarity">
    <text evidence="2 8">Belongs to the Casparian strip membrane proteins (CASP) family.</text>
</comment>
<dbReference type="AlphaFoldDB" id="A0A8T0N3U9"/>
<evidence type="ECO:0000256" key="5">
    <source>
        <dbReference type="ARBA" id="ARBA00022692"/>
    </source>
</evidence>
<dbReference type="GO" id="GO:0005886">
    <property type="term" value="C:plasma membrane"/>
    <property type="evidence" value="ECO:0007669"/>
    <property type="project" value="UniProtKB-SubCell"/>
</dbReference>
<dbReference type="PANTHER" id="PTHR33573:SF64">
    <property type="entry name" value="CASP-LIKE PROTEIN 2B1"/>
    <property type="match status" value="1"/>
</dbReference>
<dbReference type="InterPro" id="IPR006702">
    <property type="entry name" value="CASP_dom"/>
</dbReference>
<keyword evidence="12" id="KW-1185">Reference proteome</keyword>
<keyword evidence="6 8" id="KW-1133">Transmembrane helix</keyword>
<feature type="region of interest" description="Disordered" evidence="9">
    <location>
        <begin position="78"/>
        <end position="166"/>
    </location>
</feature>
<evidence type="ECO:0000259" key="10">
    <source>
        <dbReference type="Pfam" id="PF04535"/>
    </source>
</evidence>
<feature type="domain" description="Casparian strip membrane protein" evidence="10">
    <location>
        <begin position="204"/>
        <end position="303"/>
    </location>
</feature>
<evidence type="ECO:0000256" key="8">
    <source>
        <dbReference type="RuleBase" id="RU361233"/>
    </source>
</evidence>
<evidence type="ECO:0000256" key="6">
    <source>
        <dbReference type="ARBA" id="ARBA00022989"/>
    </source>
</evidence>
<dbReference type="Proteomes" id="UP000823388">
    <property type="component" value="Chromosome 9N"/>
</dbReference>
<proteinExistence type="inferred from homology"/>
<keyword evidence="7 8" id="KW-0472">Membrane</keyword>
<comment type="subcellular location">
    <subcellularLocation>
        <location evidence="1 8">Cell membrane</location>
        <topology evidence="1 8">Multi-pass membrane protein</topology>
    </subcellularLocation>
</comment>
<feature type="domain" description="Casparian strip membrane protein" evidence="10">
    <location>
        <begin position="34"/>
        <end position="82"/>
    </location>
</feature>
<comment type="caution">
    <text evidence="8">Lacks conserved residue(s) required for the propagation of feature annotation.</text>
</comment>
<comment type="caution">
    <text evidence="11">The sequence shown here is derived from an EMBL/GenBank/DDBJ whole genome shotgun (WGS) entry which is preliminary data.</text>
</comment>
<organism evidence="11 12">
    <name type="scientific">Panicum virgatum</name>
    <name type="common">Blackwell switchgrass</name>
    <dbReference type="NCBI Taxonomy" id="38727"/>
    <lineage>
        <taxon>Eukaryota</taxon>
        <taxon>Viridiplantae</taxon>
        <taxon>Streptophyta</taxon>
        <taxon>Embryophyta</taxon>
        <taxon>Tracheophyta</taxon>
        <taxon>Spermatophyta</taxon>
        <taxon>Magnoliopsida</taxon>
        <taxon>Liliopsida</taxon>
        <taxon>Poales</taxon>
        <taxon>Poaceae</taxon>
        <taxon>PACMAD clade</taxon>
        <taxon>Panicoideae</taxon>
        <taxon>Panicodae</taxon>
        <taxon>Paniceae</taxon>
        <taxon>Panicinae</taxon>
        <taxon>Panicum</taxon>
        <taxon>Panicum sect. Hiantes</taxon>
    </lineage>
</organism>
<evidence type="ECO:0000256" key="4">
    <source>
        <dbReference type="ARBA" id="ARBA00022475"/>
    </source>
</evidence>
<dbReference type="PANTHER" id="PTHR33573">
    <property type="entry name" value="CASP-LIKE PROTEIN 4A4"/>
    <property type="match status" value="1"/>
</dbReference>
<feature type="compositionally biased region" description="Basic residues" evidence="9">
    <location>
        <begin position="127"/>
        <end position="143"/>
    </location>
</feature>
<feature type="compositionally biased region" description="Basic and acidic residues" evidence="9">
    <location>
        <begin position="88"/>
        <end position="104"/>
    </location>
</feature>
<protein>
    <recommendedName>
        <fullName evidence="8">CASP-like protein</fullName>
    </recommendedName>
</protein>
<dbReference type="InterPro" id="IPR006459">
    <property type="entry name" value="CASP/CASPL"/>
</dbReference>
<evidence type="ECO:0000256" key="2">
    <source>
        <dbReference type="ARBA" id="ARBA00007651"/>
    </source>
</evidence>
<reference evidence="11 12" key="1">
    <citation type="submission" date="2020-05" db="EMBL/GenBank/DDBJ databases">
        <title>WGS assembly of Panicum virgatum.</title>
        <authorList>
            <person name="Lovell J.T."/>
            <person name="Jenkins J."/>
            <person name="Shu S."/>
            <person name="Juenger T.E."/>
            <person name="Schmutz J."/>
        </authorList>
    </citation>
    <scope>NUCLEOTIDE SEQUENCE [LARGE SCALE GENOMIC DNA]</scope>
    <source>
        <strain evidence="12">cv. AP13</strain>
    </source>
</reference>
<sequence length="327" mass="35126">MSQGGAAAGNGVSPGNVPVCYYGQAGRVPAALERRVRAAELFLRCAACGLAVLAAALLGADRQTRVFFSVEKEARYTDMQSLAASTRRAAEKSQAEQREGRPESTEQQTSRPEQREGITRPLQSCRGRTRPRTSRGGARRRGRMGPWTNRGGAARRRRGGGAARAAEMPRVARVLAHWQRCAGPRGSSRTGRCARLRGCRRPARFLVIANGMAACYSLLQGARCLVSILTGGVLISRPMAWAIFSCDQAMAYFTISAVAVAMEAAVIGKYGNTQFQWMKTCHLYKRFCGQAGGAVACAVAASLNLVGISLVSAFNLFRLYGSGKGRK</sequence>
<keyword evidence="4 8" id="KW-1003">Cell membrane</keyword>
<dbReference type="EMBL" id="CM029054">
    <property type="protein sequence ID" value="KAG2542769.1"/>
    <property type="molecule type" value="Genomic_DNA"/>
</dbReference>
<evidence type="ECO:0000313" key="12">
    <source>
        <dbReference type="Proteomes" id="UP000823388"/>
    </source>
</evidence>
<feature type="transmembrane region" description="Helical" evidence="8">
    <location>
        <begin position="251"/>
        <end position="271"/>
    </location>
</feature>
<evidence type="ECO:0000256" key="1">
    <source>
        <dbReference type="ARBA" id="ARBA00004651"/>
    </source>
</evidence>
<name>A0A8T0N3U9_PANVG</name>